<accession>A0A4V3GKI0</accession>
<dbReference type="OrthoDB" id="9797341at2"/>
<protein>
    <submittedName>
        <fullName evidence="6">LuxR family two component transcriptional regulator</fullName>
    </submittedName>
</protein>
<dbReference type="Gene3D" id="3.40.50.2300">
    <property type="match status" value="1"/>
</dbReference>
<sequence>MSASGNNFIKLALADDHKIFREGIKMALGGKPHLKIIWEADDGKDLMHKLAIKMPDVLLMDIRMPELDGINAIQLIRKENEEIKIIVLTMYDDQQMISKMMESGANAYLTKTTDPDEIYEAILTCVNDEFYFNDLVNQAVLLRLQHKKIVRQHYPKQIQFSEKELQILKFLSEDKTTEEISKLVFLSPRTIESIRQNMKAKVGVKTIAGLIVYGMRNKLIE</sequence>
<dbReference type="InterPro" id="IPR000792">
    <property type="entry name" value="Tscrpt_reg_LuxR_C"/>
</dbReference>
<dbReference type="SMART" id="SM00448">
    <property type="entry name" value="REC"/>
    <property type="match status" value="1"/>
</dbReference>
<name>A0A4V3GKI0_9BACT</name>
<dbReference type="Pfam" id="PF00072">
    <property type="entry name" value="Response_reg"/>
    <property type="match status" value="1"/>
</dbReference>
<dbReference type="InterPro" id="IPR058245">
    <property type="entry name" value="NreC/VraR/RcsB-like_REC"/>
</dbReference>
<dbReference type="EMBL" id="SODV01000002">
    <property type="protein sequence ID" value="TDW95692.1"/>
    <property type="molecule type" value="Genomic_DNA"/>
</dbReference>
<dbReference type="InterPro" id="IPR001789">
    <property type="entry name" value="Sig_transdc_resp-reg_receiver"/>
</dbReference>
<dbReference type="InterPro" id="IPR039420">
    <property type="entry name" value="WalR-like"/>
</dbReference>
<dbReference type="SUPFAM" id="SSF52172">
    <property type="entry name" value="CheY-like"/>
    <property type="match status" value="1"/>
</dbReference>
<evidence type="ECO:0000256" key="1">
    <source>
        <dbReference type="ARBA" id="ARBA00022553"/>
    </source>
</evidence>
<evidence type="ECO:0000259" key="4">
    <source>
        <dbReference type="PROSITE" id="PS50043"/>
    </source>
</evidence>
<dbReference type="SUPFAM" id="SSF46894">
    <property type="entry name" value="C-terminal effector domain of the bipartite response regulators"/>
    <property type="match status" value="1"/>
</dbReference>
<dbReference type="Proteomes" id="UP000294498">
    <property type="component" value="Unassembled WGS sequence"/>
</dbReference>
<proteinExistence type="predicted"/>
<dbReference type="SMART" id="SM00421">
    <property type="entry name" value="HTH_LUXR"/>
    <property type="match status" value="1"/>
</dbReference>
<dbReference type="PANTHER" id="PTHR43214:SF43">
    <property type="entry name" value="TWO-COMPONENT RESPONSE REGULATOR"/>
    <property type="match status" value="1"/>
</dbReference>
<organism evidence="6 7">
    <name type="scientific">Dinghuibacter silviterrae</name>
    <dbReference type="NCBI Taxonomy" id="1539049"/>
    <lineage>
        <taxon>Bacteria</taxon>
        <taxon>Pseudomonadati</taxon>
        <taxon>Bacteroidota</taxon>
        <taxon>Chitinophagia</taxon>
        <taxon>Chitinophagales</taxon>
        <taxon>Chitinophagaceae</taxon>
        <taxon>Dinghuibacter</taxon>
    </lineage>
</organism>
<evidence type="ECO:0000313" key="7">
    <source>
        <dbReference type="Proteomes" id="UP000294498"/>
    </source>
</evidence>
<keyword evidence="7" id="KW-1185">Reference proteome</keyword>
<evidence type="ECO:0000256" key="2">
    <source>
        <dbReference type="ARBA" id="ARBA00023125"/>
    </source>
</evidence>
<dbReference type="CDD" id="cd17535">
    <property type="entry name" value="REC_NarL-like"/>
    <property type="match status" value="1"/>
</dbReference>
<dbReference type="InterPro" id="IPR011006">
    <property type="entry name" value="CheY-like_superfamily"/>
</dbReference>
<evidence type="ECO:0000259" key="5">
    <source>
        <dbReference type="PROSITE" id="PS50110"/>
    </source>
</evidence>
<dbReference type="PROSITE" id="PS50110">
    <property type="entry name" value="RESPONSE_REGULATORY"/>
    <property type="match status" value="1"/>
</dbReference>
<evidence type="ECO:0000256" key="3">
    <source>
        <dbReference type="PROSITE-ProRule" id="PRU00169"/>
    </source>
</evidence>
<reference evidence="6 7" key="1">
    <citation type="submission" date="2019-03" db="EMBL/GenBank/DDBJ databases">
        <title>Genomic Encyclopedia of Type Strains, Phase IV (KMG-IV): sequencing the most valuable type-strain genomes for metagenomic binning, comparative biology and taxonomic classification.</title>
        <authorList>
            <person name="Goeker M."/>
        </authorList>
    </citation>
    <scope>NUCLEOTIDE SEQUENCE [LARGE SCALE GENOMIC DNA]</scope>
    <source>
        <strain evidence="6 7">DSM 100059</strain>
    </source>
</reference>
<dbReference type="GO" id="GO:0003677">
    <property type="term" value="F:DNA binding"/>
    <property type="evidence" value="ECO:0007669"/>
    <property type="project" value="UniProtKB-KW"/>
</dbReference>
<keyword evidence="1 3" id="KW-0597">Phosphoprotein</keyword>
<dbReference type="GO" id="GO:0000160">
    <property type="term" value="P:phosphorelay signal transduction system"/>
    <property type="evidence" value="ECO:0007669"/>
    <property type="project" value="InterPro"/>
</dbReference>
<gene>
    <name evidence="6" type="ORF">EDB95_3503</name>
</gene>
<keyword evidence="2" id="KW-0238">DNA-binding</keyword>
<dbReference type="RefSeq" id="WP_133995298.1">
    <property type="nucleotide sequence ID" value="NZ_SODV01000002.1"/>
</dbReference>
<feature type="modified residue" description="4-aspartylphosphate" evidence="3">
    <location>
        <position position="61"/>
    </location>
</feature>
<feature type="domain" description="HTH luxR-type" evidence="4">
    <location>
        <begin position="153"/>
        <end position="218"/>
    </location>
</feature>
<dbReference type="PROSITE" id="PS00622">
    <property type="entry name" value="HTH_LUXR_1"/>
    <property type="match status" value="1"/>
</dbReference>
<dbReference type="Pfam" id="PF00196">
    <property type="entry name" value="GerE"/>
    <property type="match status" value="1"/>
</dbReference>
<dbReference type="AlphaFoldDB" id="A0A4V3GKI0"/>
<evidence type="ECO:0000313" key="6">
    <source>
        <dbReference type="EMBL" id="TDW95692.1"/>
    </source>
</evidence>
<comment type="caution">
    <text evidence="6">The sequence shown here is derived from an EMBL/GenBank/DDBJ whole genome shotgun (WGS) entry which is preliminary data.</text>
</comment>
<feature type="domain" description="Response regulatory" evidence="5">
    <location>
        <begin position="10"/>
        <end position="126"/>
    </location>
</feature>
<dbReference type="PANTHER" id="PTHR43214">
    <property type="entry name" value="TWO-COMPONENT RESPONSE REGULATOR"/>
    <property type="match status" value="1"/>
</dbReference>
<dbReference type="InterPro" id="IPR016032">
    <property type="entry name" value="Sig_transdc_resp-reg_C-effctor"/>
</dbReference>
<dbReference type="PROSITE" id="PS50043">
    <property type="entry name" value="HTH_LUXR_2"/>
    <property type="match status" value="1"/>
</dbReference>
<dbReference type="GO" id="GO:0006355">
    <property type="term" value="P:regulation of DNA-templated transcription"/>
    <property type="evidence" value="ECO:0007669"/>
    <property type="project" value="InterPro"/>
</dbReference>
<dbReference type="CDD" id="cd06170">
    <property type="entry name" value="LuxR_C_like"/>
    <property type="match status" value="1"/>
</dbReference>